<dbReference type="Pfam" id="PF05013">
    <property type="entry name" value="FGase"/>
    <property type="match status" value="1"/>
</dbReference>
<evidence type="ECO:0000313" key="2">
    <source>
        <dbReference type="Proteomes" id="UP000321079"/>
    </source>
</evidence>
<keyword evidence="2" id="KW-1185">Reference proteome</keyword>
<evidence type="ECO:0008006" key="3">
    <source>
        <dbReference type="Google" id="ProtNLM"/>
    </source>
</evidence>
<dbReference type="Proteomes" id="UP000321079">
    <property type="component" value="Unassembled WGS sequence"/>
</dbReference>
<name>A0A511B8S5_9PROT</name>
<dbReference type="SUPFAM" id="SSF53187">
    <property type="entry name" value="Zn-dependent exopeptidases"/>
    <property type="match status" value="1"/>
</dbReference>
<organism evidence="1 2">
    <name type="scientific">Gluconobacter kanchanaburiensis NBRC 103587</name>
    <dbReference type="NCBI Taxonomy" id="1307948"/>
    <lineage>
        <taxon>Bacteria</taxon>
        <taxon>Pseudomonadati</taxon>
        <taxon>Pseudomonadota</taxon>
        <taxon>Alphaproteobacteria</taxon>
        <taxon>Acetobacterales</taxon>
        <taxon>Acetobacteraceae</taxon>
        <taxon>Gluconobacter</taxon>
    </lineage>
</organism>
<dbReference type="Gene3D" id="3.40.630.40">
    <property type="entry name" value="Zn-dependent exopeptidases"/>
    <property type="match status" value="1"/>
</dbReference>
<evidence type="ECO:0000313" key="1">
    <source>
        <dbReference type="EMBL" id="GEK96855.1"/>
    </source>
</evidence>
<protein>
    <recommendedName>
        <fullName evidence="3">N-formylglutamate amidohydrolase</fullName>
    </recommendedName>
</protein>
<reference evidence="1 2" key="1">
    <citation type="submission" date="2019-07" db="EMBL/GenBank/DDBJ databases">
        <title>Whole genome shotgun sequence of Gluconobacter kanchanaburiensis NBRC 103587.</title>
        <authorList>
            <person name="Hosoyama A."/>
            <person name="Uohara A."/>
            <person name="Ohji S."/>
            <person name="Ichikawa N."/>
        </authorList>
    </citation>
    <scope>NUCLEOTIDE SEQUENCE [LARGE SCALE GENOMIC DNA]</scope>
    <source>
        <strain evidence="1 2">NBRC 103587</strain>
    </source>
</reference>
<sequence>MFSPPPPADEIISTAKVSAGFGVIPRSVSLGRQIYDRPLDLHEKEIRLARAWLPYHESLSAILKEMHARFGYAVLLEIHSMPPLPYARSPEIVLGDVHGKSCHPDITTLVEDLFEERKYTVRRNIPYSGGYITQSYGHPQNNIHALQIEICRSLYLNTSTLKENSGFSKTRKNITEILKDFLSRAEMGLLSALG</sequence>
<comment type="caution">
    <text evidence="1">The sequence shown here is derived from an EMBL/GenBank/DDBJ whole genome shotgun (WGS) entry which is preliminary data.</text>
</comment>
<proteinExistence type="predicted"/>
<dbReference type="AlphaFoldDB" id="A0A511B8S5"/>
<dbReference type="EMBL" id="BJVA01000013">
    <property type="protein sequence ID" value="GEK96855.1"/>
    <property type="molecule type" value="Genomic_DNA"/>
</dbReference>
<gene>
    <name evidence="1" type="ORF">GKA01_20520</name>
</gene>
<accession>A0A511B8S5</accession>
<dbReference type="InterPro" id="IPR007709">
    <property type="entry name" value="N-FG_amidohydro"/>
</dbReference>